<protein>
    <submittedName>
        <fullName evidence="1">Protein 3</fullName>
    </submittedName>
</protein>
<name>A0A9N6YJH6_9RHAB</name>
<reference evidence="1" key="1">
    <citation type="journal article" date="2022" name="bioRxiv">
        <title>Unlocking the hidden genetic diversity of varicosaviruses, the neglected plant rhabdoviruses.</title>
        <authorList>
            <person name="Bejerman N."/>
            <person name="Dietzgen R.G."/>
            <person name="Debat H."/>
        </authorList>
    </citation>
    <scope>NUCLEOTIDE SEQUENCE</scope>
</reference>
<organism evidence="1">
    <name type="scientific">Asclepias syriaca virus 3</name>
    <dbReference type="NCBI Taxonomy" id="2977955"/>
    <lineage>
        <taxon>Viruses</taxon>
        <taxon>Riboviria</taxon>
        <taxon>Orthornavirae</taxon>
        <taxon>Negarnaviricota</taxon>
        <taxon>Haploviricotina</taxon>
        <taxon>Monjiviricetes</taxon>
        <taxon>Mononegavirales</taxon>
        <taxon>Rhabdoviridae</taxon>
        <taxon>Betarhabdovirinae</taxon>
        <taxon>Varicosavirus</taxon>
        <taxon>Varicosavirus asclepiadis</taxon>
    </lineage>
</organism>
<dbReference type="EMBL" id="BK061744">
    <property type="protein sequence ID" value="DAZ90653.1"/>
    <property type="molecule type" value="Viral_cRNA"/>
</dbReference>
<sequence length="286" mass="32506">MSLHRNSSARAMDVTELPNALDIKLSDVSKLDYIDDVVKKTFESNMRVTLKNSHATFRFEGLSSWSQYLNGLKGNKSLCEPEIHMVWKPFIPNQNRDWKLNVTLIWDGDNEPLQSVVFPLHLHAHIVLYPNHSAPICKGNKLPWHIDFKVEDADIPDTLPIADIWAQLKGNISKTSTYGGHEPAKIISLVPLGEHFSGIAISKPYQMRDPLRISGFQIRVGAARDRAKLLMLQEYGVDIQGLALCDQLKKTLQSISNEELKKQNDTEVREQVLKKIYRQVGMLDNK</sequence>
<accession>A0A9N6YJH6</accession>
<evidence type="ECO:0000313" key="1">
    <source>
        <dbReference type="EMBL" id="DAZ90653.1"/>
    </source>
</evidence>
<proteinExistence type="predicted"/>